<evidence type="ECO:0000313" key="1">
    <source>
        <dbReference type="EMBL" id="KAK4255972.1"/>
    </source>
</evidence>
<sequence>MSDSHQRTISWP</sequence>
<gene>
    <name evidence="1" type="ORF">QN277_008895</name>
</gene>
<proteinExistence type="predicted"/>
<evidence type="ECO:0000313" key="2">
    <source>
        <dbReference type="Proteomes" id="UP001293593"/>
    </source>
</evidence>
<comment type="caution">
    <text evidence="1">The sequence shown here is derived from an EMBL/GenBank/DDBJ whole genome shotgun (WGS) entry which is preliminary data.</text>
</comment>
<organism evidence="1 2">
    <name type="scientific">Acacia crassicarpa</name>
    <name type="common">northern wattle</name>
    <dbReference type="NCBI Taxonomy" id="499986"/>
    <lineage>
        <taxon>Eukaryota</taxon>
        <taxon>Viridiplantae</taxon>
        <taxon>Streptophyta</taxon>
        <taxon>Embryophyta</taxon>
        <taxon>Tracheophyta</taxon>
        <taxon>Spermatophyta</taxon>
        <taxon>Magnoliopsida</taxon>
        <taxon>eudicotyledons</taxon>
        <taxon>Gunneridae</taxon>
        <taxon>Pentapetalae</taxon>
        <taxon>rosids</taxon>
        <taxon>fabids</taxon>
        <taxon>Fabales</taxon>
        <taxon>Fabaceae</taxon>
        <taxon>Caesalpinioideae</taxon>
        <taxon>mimosoid clade</taxon>
        <taxon>Acacieae</taxon>
        <taxon>Acacia</taxon>
    </lineage>
</organism>
<dbReference type="Proteomes" id="UP001293593">
    <property type="component" value="Unassembled WGS sequence"/>
</dbReference>
<reference evidence="1" key="1">
    <citation type="submission" date="2023-10" db="EMBL/GenBank/DDBJ databases">
        <title>Chromosome-level genome of the transformable northern wattle, Acacia crassicarpa.</title>
        <authorList>
            <person name="Massaro I."/>
            <person name="Sinha N.R."/>
            <person name="Poethig S."/>
            <person name="Leichty A.R."/>
        </authorList>
    </citation>
    <scope>NUCLEOTIDE SEQUENCE</scope>
    <source>
        <strain evidence="1">Acra3RX</strain>
        <tissue evidence="1">Leaf</tissue>
    </source>
</reference>
<name>A0AAE1IRH3_9FABA</name>
<accession>A0AAE1IRH3</accession>
<protein>
    <submittedName>
        <fullName evidence="1">Uncharacterized protein</fullName>
    </submittedName>
</protein>
<dbReference type="EMBL" id="JAWXYG010000013">
    <property type="protein sequence ID" value="KAK4255972.1"/>
    <property type="molecule type" value="Genomic_DNA"/>
</dbReference>
<keyword evidence="2" id="KW-1185">Reference proteome</keyword>